<evidence type="ECO:0000259" key="1">
    <source>
        <dbReference type="Pfam" id="PF21686"/>
    </source>
</evidence>
<evidence type="ECO:0000313" key="2">
    <source>
        <dbReference type="EMBL" id="RNL63087.1"/>
    </source>
</evidence>
<dbReference type="Pfam" id="PF21686">
    <property type="entry name" value="LigD_Prim-Pol"/>
    <property type="match status" value="1"/>
</dbReference>
<comment type="caution">
    <text evidence="2">The sequence shown here is derived from an EMBL/GenBank/DDBJ whole genome shotgun (WGS) entry which is preliminary data.</text>
</comment>
<proteinExistence type="predicted"/>
<organism evidence="2 3">
    <name type="scientific">Nocardioides marmoriginsengisoli</name>
    <dbReference type="NCBI Taxonomy" id="661483"/>
    <lineage>
        <taxon>Bacteria</taxon>
        <taxon>Bacillati</taxon>
        <taxon>Actinomycetota</taxon>
        <taxon>Actinomycetes</taxon>
        <taxon>Propionibacteriales</taxon>
        <taxon>Nocardioidaceae</taxon>
        <taxon>Nocardioides</taxon>
    </lineage>
</organism>
<reference evidence="2 3" key="1">
    <citation type="submission" date="2018-11" db="EMBL/GenBank/DDBJ databases">
        <authorList>
            <person name="Li F."/>
        </authorList>
    </citation>
    <scope>NUCLEOTIDE SEQUENCE [LARGE SCALE GENOMIC DNA]</scope>
    <source>
        <strain evidence="2 3">Gsoil 097</strain>
    </source>
</reference>
<dbReference type="InterPro" id="IPR052171">
    <property type="entry name" value="NHEJ_LigD"/>
</dbReference>
<dbReference type="PANTHER" id="PTHR42705:SF2">
    <property type="entry name" value="BIFUNCTIONAL NON-HOMOLOGOUS END JOINING PROTEIN LIGD"/>
    <property type="match status" value="1"/>
</dbReference>
<dbReference type="NCBIfam" id="TIGR02778">
    <property type="entry name" value="ligD_pol"/>
    <property type="match status" value="1"/>
</dbReference>
<sequence>MPEKPPRTEVQVDVEGRTLTLVNLEKVMYPRTGTTKAEVLNYYARIAPLILPVLADRAVTRIRWPHGTGDKSFFEKNVPGGTPSWVRVVTVPTSGSRTASKEEGELRFPVVDSLATLTWMANLAALELHVHQWRVDTDGRPVHPDRMVIDLDPGDPAGLMECSQVALLVRERLAADGLETTAVTSGSKGLHLYADLDGSRSSDEIRDYAKGIAEELEAAKPSLVVSQMTKARRGGKVFFDWSQNVGAKTTIAPYSLRGREFPTVAAPRTWDEIEEGAEDPLGLEQLRFEEVLERDAP</sequence>
<dbReference type="RefSeq" id="WP_123228379.1">
    <property type="nucleotide sequence ID" value="NZ_RJSE01000007.1"/>
</dbReference>
<dbReference type="OrthoDB" id="9802472at2"/>
<protein>
    <submittedName>
        <fullName evidence="2">ATP-dependent DNA ligase</fullName>
    </submittedName>
</protein>
<dbReference type="GO" id="GO:0016874">
    <property type="term" value="F:ligase activity"/>
    <property type="evidence" value="ECO:0007669"/>
    <property type="project" value="UniProtKB-KW"/>
</dbReference>
<dbReference type="Gene3D" id="3.90.920.10">
    <property type="entry name" value="DNA primase, PRIM domain"/>
    <property type="match status" value="1"/>
</dbReference>
<dbReference type="Proteomes" id="UP000267128">
    <property type="component" value="Unassembled WGS sequence"/>
</dbReference>
<feature type="domain" description="DNA ligase D polymerase" evidence="1">
    <location>
        <begin position="35"/>
        <end position="279"/>
    </location>
</feature>
<keyword evidence="3" id="KW-1185">Reference proteome</keyword>
<dbReference type="CDD" id="cd04863">
    <property type="entry name" value="MtLigD_Pol_like"/>
    <property type="match status" value="1"/>
</dbReference>
<keyword evidence="2" id="KW-0436">Ligase</keyword>
<name>A0A3N0CHX7_9ACTN</name>
<dbReference type="AlphaFoldDB" id="A0A3N0CHX7"/>
<gene>
    <name evidence="2" type="ORF">EFK50_15350</name>
</gene>
<evidence type="ECO:0000313" key="3">
    <source>
        <dbReference type="Proteomes" id="UP000267128"/>
    </source>
</evidence>
<dbReference type="InterPro" id="IPR014145">
    <property type="entry name" value="LigD_pol_dom"/>
</dbReference>
<accession>A0A3N0CHX7</accession>
<dbReference type="EMBL" id="RJSE01000007">
    <property type="protein sequence ID" value="RNL63087.1"/>
    <property type="molecule type" value="Genomic_DNA"/>
</dbReference>
<dbReference type="InterPro" id="IPR033649">
    <property type="entry name" value="MtLigD_Pol-like"/>
</dbReference>
<dbReference type="PANTHER" id="PTHR42705">
    <property type="entry name" value="BIFUNCTIONAL NON-HOMOLOGOUS END JOINING PROTEIN LIGD"/>
    <property type="match status" value="1"/>
</dbReference>